<dbReference type="PANTHER" id="PTHR43575">
    <property type="entry name" value="PROTEIN ABCI7, CHLOROPLASTIC"/>
    <property type="match status" value="1"/>
</dbReference>
<keyword evidence="2" id="KW-1133">Transmembrane helix</keyword>
<keyword evidence="2" id="KW-0812">Transmembrane</keyword>
<dbReference type="InterPro" id="IPR000825">
    <property type="entry name" value="SUF_FeS_clus_asmbl_SufBD_core"/>
</dbReference>
<dbReference type="InterPro" id="IPR045595">
    <property type="entry name" value="SufBD_N"/>
</dbReference>
<proteinExistence type="inferred from homology"/>
<comment type="similarity">
    <text evidence="1">Belongs to the iron-sulfur cluster assembly SufBD family.</text>
</comment>
<evidence type="ECO:0000313" key="5">
    <source>
        <dbReference type="EMBL" id="KRM13006.1"/>
    </source>
</evidence>
<dbReference type="PATRIC" id="fig|1423807.3.peg.1737"/>
<evidence type="ECO:0000256" key="2">
    <source>
        <dbReference type="SAM" id="Phobius"/>
    </source>
</evidence>
<evidence type="ECO:0000259" key="4">
    <source>
        <dbReference type="Pfam" id="PF19295"/>
    </source>
</evidence>
<gene>
    <name evidence="5" type="ORF">FD16_GL001695</name>
</gene>
<dbReference type="eggNOG" id="COG0719">
    <property type="taxonomic scope" value="Bacteria"/>
</dbReference>
<dbReference type="NCBIfam" id="TIGR01981">
    <property type="entry name" value="sufD"/>
    <property type="match status" value="1"/>
</dbReference>
<comment type="caution">
    <text evidence="5">The sequence shown here is derived from an EMBL/GenBank/DDBJ whole genome shotgun (WGS) entry which is preliminary data.</text>
</comment>
<protein>
    <submittedName>
        <fullName evidence="5">Iron sulfur ABC transporter</fullName>
    </submittedName>
</protein>
<organism evidence="5 6">
    <name type="scientific">Paucilactobacillus suebicus DSM 5007 = KCTC 3549</name>
    <dbReference type="NCBI Taxonomy" id="1423807"/>
    <lineage>
        <taxon>Bacteria</taxon>
        <taxon>Bacillati</taxon>
        <taxon>Bacillota</taxon>
        <taxon>Bacilli</taxon>
        <taxon>Lactobacillales</taxon>
        <taxon>Lactobacillaceae</taxon>
        <taxon>Paucilactobacillus</taxon>
    </lineage>
</organism>
<dbReference type="AlphaFoldDB" id="A0A0R1W5H2"/>
<reference evidence="5 6" key="1">
    <citation type="journal article" date="2015" name="Genome Announc.">
        <title>Expanding the biotechnology potential of lactobacilli through comparative genomics of 213 strains and associated genera.</title>
        <authorList>
            <person name="Sun Z."/>
            <person name="Harris H.M."/>
            <person name="McCann A."/>
            <person name="Guo C."/>
            <person name="Argimon S."/>
            <person name="Zhang W."/>
            <person name="Yang X."/>
            <person name="Jeffery I.B."/>
            <person name="Cooney J.C."/>
            <person name="Kagawa T.F."/>
            <person name="Liu W."/>
            <person name="Song Y."/>
            <person name="Salvetti E."/>
            <person name="Wrobel A."/>
            <person name="Rasinkangas P."/>
            <person name="Parkhill J."/>
            <person name="Rea M.C."/>
            <person name="O'Sullivan O."/>
            <person name="Ritari J."/>
            <person name="Douillard F.P."/>
            <person name="Paul Ross R."/>
            <person name="Yang R."/>
            <person name="Briner A.E."/>
            <person name="Felis G.E."/>
            <person name="de Vos W.M."/>
            <person name="Barrangou R."/>
            <person name="Klaenhammer T.R."/>
            <person name="Caufield P.W."/>
            <person name="Cui Y."/>
            <person name="Zhang H."/>
            <person name="O'Toole P.W."/>
        </authorList>
    </citation>
    <scope>NUCLEOTIDE SEQUENCE [LARGE SCALE GENOMIC DNA]</scope>
    <source>
        <strain evidence="5 6">DSM 5007</strain>
    </source>
</reference>
<dbReference type="InterPro" id="IPR055346">
    <property type="entry name" value="Fe-S_cluster_assembly_SufBD"/>
</dbReference>
<keyword evidence="2" id="KW-0472">Membrane</keyword>
<sequence>MPKSAVLALDPVLLSAAKFDDEPQWLTDLRQSSWDKAKELALPEFAKINYRHWPLLEFAQDGQTNTNIPDDIQAETESYNFVSVGKTTVKSAIPDDLVKQGVVFCDLQTAAKKHAELLSKYLFTKAIKPDEDRLTAVNASLMDSGVFLYVPHDVSIKEPISLLQVQDSRQKTNFVNHNVIVTDDNSSVQVLQRTETIGDAENPASVAVEVISGPGSHIKFSSLDSLSEKTNAYFNRRGHLEKDSEIDWTMGVLNDGNTIADFDSDLKGTGSHAEVQTVAISTGKQTQGIDTSVTNYGKHSEGNILQRGVLLEKSALVFNGVGKIIHGAHGSKAQQENRILMLSPEARGDANPILLIDENDVIAGHAASVGRVDQKQLYYLMSRGLTKEVAQRLVILGFLGVVLTEIPIAAVRNQMIAMIERKLINGQRTE</sequence>
<dbReference type="InterPro" id="IPR037284">
    <property type="entry name" value="SUF_FeS_clus_asmbl_SufBD_sf"/>
</dbReference>
<accession>A0A0R1W5H2</accession>
<feature type="transmembrane region" description="Helical" evidence="2">
    <location>
        <begin position="393"/>
        <end position="411"/>
    </location>
</feature>
<keyword evidence="6" id="KW-1185">Reference proteome</keyword>
<evidence type="ECO:0000256" key="1">
    <source>
        <dbReference type="ARBA" id="ARBA00043967"/>
    </source>
</evidence>
<evidence type="ECO:0000259" key="3">
    <source>
        <dbReference type="Pfam" id="PF01458"/>
    </source>
</evidence>
<dbReference type="Proteomes" id="UP000051820">
    <property type="component" value="Unassembled WGS sequence"/>
</dbReference>
<dbReference type="GO" id="GO:0016226">
    <property type="term" value="P:iron-sulfur cluster assembly"/>
    <property type="evidence" value="ECO:0007669"/>
    <property type="project" value="InterPro"/>
</dbReference>
<feature type="domain" description="SUF system FeS cluster assembly SufBD core" evidence="3">
    <location>
        <begin position="170"/>
        <end position="398"/>
    </location>
</feature>
<dbReference type="STRING" id="1423807.FD16_GL001695"/>
<feature type="domain" description="SUF system FeS cluster assembly SufBD N-terminal" evidence="4">
    <location>
        <begin position="80"/>
        <end position="161"/>
    </location>
</feature>
<dbReference type="Pfam" id="PF19295">
    <property type="entry name" value="SufBD_N"/>
    <property type="match status" value="1"/>
</dbReference>
<evidence type="ECO:0000313" key="6">
    <source>
        <dbReference type="Proteomes" id="UP000051820"/>
    </source>
</evidence>
<dbReference type="Pfam" id="PF01458">
    <property type="entry name" value="SUFBD_core"/>
    <property type="match status" value="1"/>
</dbReference>
<dbReference type="EMBL" id="AZGF01000004">
    <property type="protein sequence ID" value="KRM13006.1"/>
    <property type="molecule type" value="Genomic_DNA"/>
</dbReference>
<dbReference type="InterPro" id="IPR011542">
    <property type="entry name" value="SUF_FeS_clus_asmbl_SufD"/>
</dbReference>
<dbReference type="OrthoDB" id="9803529at2"/>
<dbReference type="PANTHER" id="PTHR43575:SF1">
    <property type="entry name" value="PROTEIN ABCI7, CHLOROPLASTIC"/>
    <property type="match status" value="1"/>
</dbReference>
<dbReference type="SUPFAM" id="SSF101960">
    <property type="entry name" value="Stabilizer of iron transporter SufD"/>
    <property type="match status" value="1"/>
</dbReference>
<name>A0A0R1W5H2_9LACO</name>
<dbReference type="RefSeq" id="WP_010621507.1">
    <property type="nucleotide sequence ID" value="NZ_AZGF01000004.1"/>
</dbReference>